<evidence type="ECO:0000313" key="3">
    <source>
        <dbReference type="Proteomes" id="UP001596415"/>
    </source>
</evidence>
<dbReference type="PROSITE" id="PS51257">
    <property type="entry name" value="PROKAR_LIPOPROTEIN"/>
    <property type="match status" value="1"/>
</dbReference>
<protein>
    <submittedName>
        <fullName evidence="2">DUF4331 family protein</fullName>
    </submittedName>
</protein>
<proteinExistence type="predicted"/>
<feature type="signal peptide" evidence="1">
    <location>
        <begin position="1"/>
        <end position="21"/>
    </location>
</feature>
<reference evidence="3" key="1">
    <citation type="journal article" date="2019" name="Int. J. Syst. Evol. Microbiol.">
        <title>The Global Catalogue of Microorganisms (GCM) 10K type strain sequencing project: providing services to taxonomists for standard genome sequencing and annotation.</title>
        <authorList>
            <consortium name="The Broad Institute Genomics Platform"/>
            <consortium name="The Broad Institute Genome Sequencing Center for Infectious Disease"/>
            <person name="Wu L."/>
            <person name="Ma J."/>
        </authorList>
    </citation>
    <scope>NUCLEOTIDE SEQUENCE [LARGE SCALE GENOMIC DNA]</scope>
    <source>
        <strain evidence="3">CGMCC 1.16306</strain>
    </source>
</reference>
<gene>
    <name evidence="2" type="ORF">ACFQO1_12180</name>
</gene>
<name>A0ABW2MW72_9FLAO</name>
<dbReference type="InterPro" id="IPR025566">
    <property type="entry name" value="DUF4331"/>
</dbReference>
<dbReference type="RefSeq" id="WP_380218420.1">
    <property type="nucleotide sequence ID" value="NZ_JBHTBN010000006.1"/>
</dbReference>
<accession>A0ABW2MW72</accession>
<dbReference type="EMBL" id="JBHTBN010000006">
    <property type="protein sequence ID" value="MFC7358449.1"/>
    <property type="molecule type" value="Genomic_DNA"/>
</dbReference>
<dbReference type="Proteomes" id="UP001596415">
    <property type="component" value="Unassembled WGS sequence"/>
</dbReference>
<keyword evidence="1" id="KW-0732">Signal</keyword>
<organism evidence="2 3">
    <name type="scientific">Jejudonia soesokkakensis</name>
    <dbReference type="NCBI Taxonomy" id="1323432"/>
    <lineage>
        <taxon>Bacteria</taxon>
        <taxon>Pseudomonadati</taxon>
        <taxon>Bacteroidota</taxon>
        <taxon>Flavobacteriia</taxon>
        <taxon>Flavobacteriales</taxon>
        <taxon>Flavobacteriaceae</taxon>
        <taxon>Jejudonia</taxon>
    </lineage>
</organism>
<evidence type="ECO:0000256" key="1">
    <source>
        <dbReference type="SAM" id="SignalP"/>
    </source>
</evidence>
<sequence>MKTYKLKLVFVAICASLFFVACDDDDNGNVIILETCDDGIQNGDEQGVDCGGSACAPCGEMLDFSGTYTQEDHMGRPGINTVFSGSDEVKNNFNVSVTSDRASFQPTFQATLEFYHDVYADALMIPREDLDYEANILGLDAATFTTVLAQFDALQVAQNGATVYFDPNTGLALTGRRLQDDVIDVSLTLMFGGMSGTRFDGNNGTPQLTSDGVGSGDRDFTLPFPYLETPN</sequence>
<dbReference type="Pfam" id="PF14224">
    <property type="entry name" value="DUF4331"/>
    <property type="match status" value="1"/>
</dbReference>
<keyword evidence="3" id="KW-1185">Reference proteome</keyword>
<evidence type="ECO:0000313" key="2">
    <source>
        <dbReference type="EMBL" id="MFC7358449.1"/>
    </source>
</evidence>
<feature type="chain" id="PRO_5046636026" evidence="1">
    <location>
        <begin position="22"/>
        <end position="231"/>
    </location>
</feature>
<comment type="caution">
    <text evidence="2">The sequence shown here is derived from an EMBL/GenBank/DDBJ whole genome shotgun (WGS) entry which is preliminary data.</text>
</comment>